<evidence type="ECO:0000313" key="4">
    <source>
        <dbReference type="Proteomes" id="UP001189792"/>
    </source>
</evidence>
<gene>
    <name evidence="3" type="ORF">R77564_03040</name>
    <name evidence="2" type="ORF">R77567_03085</name>
</gene>
<feature type="transmembrane region" description="Helical" evidence="1">
    <location>
        <begin position="134"/>
        <end position="154"/>
    </location>
</feature>
<dbReference type="AlphaFoldDB" id="A0AAD2C055"/>
<dbReference type="Proteomes" id="UP001190491">
    <property type="component" value="Unassembled WGS sequence"/>
</dbReference>
<sequence length="155" mass="16777">MIARGGSPTADQHPNIMQTDTSAKRTFRAYAMVVCLYLLAAALLLHGLEGWTEGTVRLKGRLGEVFIATRAGANTGSFYFYVLVALTGGVASLLAALVLTWRAFLSRDIAGKAQALTYLNTPIREKNPVPIPTWLFWAVIAVVLGVLARAFILAR</sequence>
<keyword evidence="1" id="KW-0472">Membrane</keyword>
<proteinExistence type="predicted"/>
<dbReference type="Proteomes" id="UP001189792">
    <property type="component" value="Unassembled WGS sequence"/>
</dbReference>
<name>A0AAD2C055_9RALS</name>
<feature type="transmembrane region" description="Helical" evidence="1">
    <location>
        <begin position="78"/>
        <end position="99"/>
    </location>
</feature>
<accession>A0AAD2C055</accession>
<keyword evidence="1" id="KW-0812">Transmembrane</keyword>
<comment type="caution">
    <text evidence="2">The sequence shown here is derived from an EMBL/GenBank/DDBJ whole genome shotgun (WGS) entry which is preliminary data.</text>
</comment>
<evidence type="ECO:0000313" key="2">
    <source>
        <dbReference type="EMBL" id="CAJ0878120.1"/>
    </source>
</evidence>
<keyword evidence="4" id="KW-1185">Reference proteome</keyword>
<evidence type="ECO:0000313" key="5">
    <source>
        <dbReference type="Proteomes" id="UP001190491"/>
    </source>
</evidence>
<feature type="transmembrane region" description="Helical" evidence="1">
    <location>
        <begin position="27"/>
        <end position="48"/>
    </location>
</feature>
<evidence type="ECO:0000313" key="3">
    <source>
        <dbReference type="EMBL" id="CAJ0885576.1"/>
    </source>
</evidence>
<evidence type="ECO:0000256" key="1">
    <source>
        <dbReference type="SAM" id="Phobius"/>
    </source>
</evidence>
<keyword evidence="1" id="KW-1133">Transmembrane helix</keyword>
<evidence type="ECO:0008006" key="6">
    <source>
        <dbReference type="Google" id="ProtNLM"/>
    </source>
</evidence>
<dbReference type="EMBL" id="CAUDKO010000006">
    <property type="protein sequence ID" value="CAJ0878120.1"/>
    <property type="molecule type" value="Genomic_DNA"/>
</dbReference>
<organism evidence="2 5">
    <name type="scientific">Ralstonia flatus</name>
    <dbReference type="NCBI Taxonomy" id="3058601"/>
    <lineage>
        <taxon>Bacteria</taxon>
        <taxon>Pseudomonadati</taxon>
        <taxon>Pseudomonadota</taxon>
        <taxon>Betaproteobacteria</taxon>
        <taxon>Burkholderiales</taxon>
        <taxon>Burkholderiaceae</taxon>
        <taxon>Ralstonia</taxon>
    </lineage>
</organism>
<protein>
    <recommendedName>
        <fullName evidence="6">Transmembrane protein</fullName>
    </recommendedName>
</protein>
<dbReference type="EMBL" id="CAUDLI010000006">
    <property type="protein sequence ID" value="CAJ0885576.1"/>
    <property type="molecule type" value="Genomic_DNA"/>
</dbReference>
<reference evidence="2 4" key="1">
    <citation type="submission" date="2023-07" db="EMBL/GenBank/DDBJ databases">
        <authorList>
            <person name="Peeters C."/>
        </authorList>
    </citation>
    <scope>NUCLEOTIDE SEQUENCE</scope>
    <source>
        <strain evidence="3 4">LMG 32965</strain>
        <strain evidence="2">R-77567</strain>
    </source>
</reference>